<evidence type="ECO:0000313" key="3">
    <source>
        <dbReference type="Proteomes" id="UP000515512"/>
    </source>
</evidence>
<dbReference type="Pfam" id="PF08940">
    <property type="entry name" value="DUF1918"/>
    <property type="match status" value="1"/>
</dbReference>
<evidence type="ECO:0000259" key="1">
    <source>
        <dbReference type="Pfam" id="PF08940"/>
    </source>
</evidence>
<dbReference type="KEGG" id="nhu:H0264_24950"/>
<dbReference type="Gene3D" id="2.30.30.440">
    <property type="entry name" value="Domain of unknown function DUF1918"/>
    <property type="match status" value="1"/>
</dbReference>
<name>A0A7D6V900_9NOCA</name>
<protein>
    <submittedName>
        <fullName evidence="2">DUF1918 domain-containing protein</fullName>
    </submittedName>
</protein>
<gene>
    <name evidence="2" type="ORF">H0264_24950</name>
</gene>
<dbReference type="RefSeq" id="WP_181579788.1">
    <property type="nucleotide sequence ID" value="NZ_CP059399.1"/>
</dbReference>
<sequence length="76" mass="8343">MKAKPGDWLVVQNRAVGGPVRHGYIEEVHGKDGAPPYLVHWSDTGHRALFFPGPDATVRSEAELWSGLPQPRSEAL</sequence>
<evidence type="ECO:0000313" key="2">
    <source>
        <dbReference type="EMBL" id="QLY28582.1"/>
    </source>
</evidence>
<accession>A0A7D6V900</accession>
<dbReference type="SUPFAM" id="SSF50118">
    <property type="entry name" value="Cell growth inhibitor/plasmid maintenance toxic component"/>
    <property type="match status" value="1"/>
</dbReference>
<reference evidence="2 3" key="1">
    <citation type="submission" date="2020-07" db="EMBL/GenBank/DDBJ databases">
        <authorList>
            <person name="Zhuang K."/>
            <person name="Ran Y."/>
        </authorList>
    </citation>
    <scope>NUCLEOTIDE SEQUENCE [LARGE SCALE GENOMIC DNA]</scope>
    <source>
        <strain evidence="2 3">WCH-YHL-001</strain>
    </source>
</reference>
<feature type="domain" description="DUF1918" evidence="1">
    <location>
        <begin position="1"/>
        <end position="58"/>
    </location>
</feature>
<dbReference type="Proteomes" id="UP000515512">
    <property type="component" value="Chromosome"/>
</dbReference>
<organism evidence="2 3">
    <name type="scientific">Nocardia huaxiensis</name>
    <dbReference type="NCBI Taxonomy" id="2755382"/>
    <lineage>
        <taxon>Bacteria</taxon>
        <taxon>Bacillati</taxon>
        <taxon>Actinomycetota</taxon>
        <taxon>Actinomycetes</taxon>
        <taxon>Mycobacteriales</taxon>
        <taxon>Nocardiaceae</taxon>
        <taxon>Nocardia</taxon>
    </lineage>
</organism>
<dbReference type="InterPro" id="IPR015035">
    <property type="entry name" value="DUF1918"/>
</dbReference>
<proteinExistence type="predicted"/>
<dbReference type="AlphaFoldDB" id="A0A7D6V900"/>
<dbReference type="EMBL" id="CP059399">
    <property type="protein sequence ID" value="QLY28582.1"/>
    <property type="molecule type" value="Genomic_DNA"/>
</dbReference>
<keyword evidence="3" id="KW-1185">Reference proteome</keyword>